<reference evidence="3 4" key="1">
    <citation type="submission" date="2018-03" db="EMBL/GenBank/DDBJ databases">
        <title>Genomic Encyclopedia of Archaeal and Bacterial Type Strains, Phase II (KMG-II): from individual species to whole genera.</title>
        <authorList>
            <person name="Goeker M."/>
        </authorList>
    </citation>
    <scope>NUCLEOTIDE SEQUENCE [LARGE SCALE GENOMIC DNA]</scope>
    <source>
        <strain evidence="3 4">DSM 43146</strain>
    </source>
</reference>
<feature type="domain" description="GGDEF" evidence="2">
    <location>
        <begin position="347"/>
        <end position="478"/>
    </location>
</feature>
<protein>
    <submittedName>
        <fullName evidence="3">Diguanylate cyclase (GGDEF)-like protein</fullName>
    </submittedName>
</protein>
<feature type="transmembrane region" description="Helical" evidence="1">
    <location>
        <begin position="218"/>
        <end position="237"/>
    </location>
</feature>
<feature type="transmembrane region" description="Helical" evidence="1">
    <location>
        <begin position="186"/>
        <end position="206"/>
    </location>
</feature>
<keyword evidence="1" id="KW-0472">Membrane</keyword>
<dbReference type="PANTHER" id="PTHR46663">
    <property type="entry name" value="DIGUANYLATE CYCLASE DGCT-RELATED"/>
    <property type="match status" value="1"/>
</dbReference>
<evidence type="ECO:0000256" key="1">
    <source>
        <dbReference type="SAM" id="Phobius"/>
    </source>
</evidence>
<keyword evidence="4" id="KW-1185">Reference proteome</keyword>
<keyword evidence="1" id="KW-1133">Transmembrane helix</keyword>
<dbReference type="CDD" id="cd01949">
    <property type="entry name" value="GGDEF"/>
    <property type="match status" value="1"/>
</dbReference>
<feature type="transmembrane region" description="Helical" evidence="1">
    <location>
        <begin position="60"/>
        <end position="78"/>
    </location>
</feature>
<dbReference type="SMART" id="SM00267">
    <property type="entry name" value="GGDEF"/>
    <property type="match status" value="1"/>
</dbReference>
<dbReference type="AlphaFoldDB" id="A0A2T0K332"/>
<organism evidence="3 4">
    <name type="scientific">Actinoplanes italicus</name>
    <dbReference type="NCBI Taxonomy" id="113567"/>
    <lineage>
        <taxon>Bacteria</taxon>
        <taxon>Bacillati</taxon>
        <taxon>Actinomycetota</taxon>
        <taxon>Actinomycetes</taxon>
        <taxon>Micromonosporales</taxon>
        <taxon>Micromonosporaceae</taxon>
        <taxon>Actinoplanes</taxon>
    </lineage>
</organism>
<proteinExistence type="predicted"/>
<dbReference type="InterPro" id="IPR029787">
    <property type="entry name" value="Nucleotide_cyclase"/>
</dbReference>
<evidence type="ECO:0000313" key="3">
    <source>
        <dbReference type="EMBL" id="PRX17272.1"/>
    </source>
</evidence>
<dbReference type="SUPFAM" id="SSF55073">
    <property type="entry name" value="Nucleotide cyclase"/>
    <property type="match status" value="1"/>
</dbReference>
<dbReference type="NCBIfam" id="TIGR00254">
    <property type="entry name" value="GGDEF"/>
    <property type="match status" value="1"/>
</dbReference>
<keyword evidence="1" id="KW-0812">Transmembrane</keyword>
<feature type="transmembrane region" description="Helical" evidence="1">
    <location>
        <begin position="7"/>
        <end position="24"/>
    </location>
</feature>
<gene>
    <name evidence="3" type="ORF">CLV67_11648</name>
</gene>
<accession>A0A2T0K332</accession>
<feature type="transmembrane region" description="Helical" evidence="1">
    <location>
        <begin position="90"/>
        <end position="113"/>
    </location>
</feature>
<dbReference type="InterPro" id="IPR000160">
    <property type="entry name" value="GGDEF_dom"/>
</dbReference>
<feature type="transmembrane region" description="Helical" evidence="1">
    <location>
        <begin position="258"/>
        <end position="278"/>
    </location>
</feature>
<comment type="caution">
    <text evidence="3">The sequence shown here is derived from an EMBL/GenBank/DDBJ whole genome shotgun (WGS) entry which is preliminary data.</text>
</comment>
<dbReference type="PANTHER" id="PTHR46663:SF4">
    <property type="entry name" value="DIGUANYLATE CYCLASE DGCT-RELATED"/>
    <property type="match status" value="1"/>
</dbReference>
<feature type="transmembrane region" description="Helical" evidence="1">
    <location>
        <begin position="30"/>
        <end position="48"/>
    </location>
</feature>
<dbReference type="InterPro" id="IPR043128">
    <property type="entry name" value="Rev_trsase/Diguanyl_cyclase"/>
</dbReference>
<feature type="transmembrane region" description="Helical" evidence="1">
    <location>
        <begin position="284"/>
        <end position="303"/>
    </location>
</feature>
<feature type="transmembrane region" description="Helical" evidence="1">
    <location>
        <begin position="153"/>
        <end position="174"/>
    </location>
</feature>
<dbReference type="Proteomes" id="UP000239415">
    <property type="component" value="Unassembled WGS sequence"/>
</dbReference>
<dbReference type="Gene3D" id="3.30.70.270">
    <property type="match status" value="1"/>
</dbReference>
<dbReference type="PROSITE" id="PS50887">
    <property type="entry name" value="GGDEF"/>
    <property type="match status" value="1"/>
</dbReference>
<feature type="transmembrane region" description="Helical" evidence="1">
    <location>
        <begin position="120"/>
        <end position="141"/>
    </location>
</feature>
<sequence length="482" mass="50194">MVLNVRLRWFAAWSAGLILTFLAVPTQWRGLPFMLLTLSVIPAVWSGARRSPAGTRSPWWFMLAMLGFFNAGNLVWIWDVEVRHHATGDGGVADLLFAVANICSLAGALIVVVRRGRRDVGGVIDSAVAALAFGGLLWDAAVLPHLTAAGTPLVRQVTLFVSLFVMCGTVGALARVSLASGTRLPAVRLLAWAMAGAMSGNLASIFFTDPATGVRPDWTNALFLVGYACTACAALHPSASTVTQPGTAPADDLTPLRLTFLGAMIALIPIVGGVRMIAGEPSAGILVALGSAGIVPLVMLRIARLASQRRAAEKSLRHLATTDGLTGLPNRAACLADLTTALAGDPAGTAVVFLDLDGFKSVNDGLGHAAGDALLVAVARRLREDIRSEDTVYRLGGDEFVIICGSDDVDTIAARIRDLVTRPVPIGAGDVRIGVSAGVAHAVPGDTTDGLIIRADLAMYEAKRAKRIGALSITVAPEPVAA</sequence>
<evidence type="ECO:0000259" key="2">
    <source>
        <dbReference type="PROSITE" id="PS50887"/>
    </source>
</evidence>
<evidence type="ECO:0000313" key="4">
    <source>
        <dbReference type="Proteomes" id="UP000239415"/>
    </source>
</evidence>
<name>A0A2T0K332_9ACTN</name>
<dbReference type="Pfam" id="PF00990">
    <property type="entry name" value="GGDEF"/>
    <property type="match status" value="1"/>
</dbReference>
<dbReference type="OrthoDB" id="3278283at2"/>
<dbReference type="EMBL" id="PVMZ01000016">
    <property type="protein sequence ID" value="PRX17272.1"/>
    <property type="molecule type" value="Genomic_DNA"/>
</dbReference>
<dbReference type="InterPro" id="IPR052163">
    <property type="entry name" value="DGC-Regulatory_Protein"/>
</dbReference>